<gene>
    <name evidence="1" type="ORF">EXE25_13965</name>
</gene>
<comment type="caution">
    <text evidence="1">The sequence shown here is derived from an EMBL/GenBank/DDBJ whole genome shotgun (WGS) entry which is preliminary data.</text>
</comment>
<organism evidence="1 2">
    <name type="scientific">Acinetobacter bouvetii</name>
    <dbReference type="NCBI Taxonomy" id="202951"/>
    <lineage>
        <taxon>Bacteria</taxon>
        <taxon>Pseudomonadati</taxon>
        <taxon>Pseudomonadota</taxon>
        <taxon>Gammaproteobacteria</taxon>
        <taxon>Moraxellales</taxon>
        <taxon>Moraxellaceae</taxon>
        <taxon>Acinetobacter</taxon>
    </lineage>
</organism>
<dbReference type="Proteomes" id="UP000293483">
    <property type="component" value="Unassembled WGS sequence"/>
</dbReference>
<accession>A0A4Q7AQA1</accession>
<dbReference type="RefSeq" id="WP_130147291.1">
    <property type="nucleotide sequence ID" value="NZ_SGSU01000016.1"/>
</dbReference>
<evidence type="ECO:0000313" key="1">
    <source>
        <dbReference type="EMBL" id="RZG65370.1"/>
    </source>
</evidence>
<proteinExistence type="predicted"/>
<dbReference type="AlphaFoldDB" id="A0A4Q7AQA1"/>
<evidence type="ECO:0000313" key="2">
    <source>
        <dbReference type="Proteomes" id="UP000293483"/>
    </source>
</evidence>
<protein>
    <submittedName>
        <fullName evidence="1">Uncharacterized protein</fullName>
    </submittedName>
</protein>
<sequence>MNFNDPQFMFDFLINNFENYGTYEQFTNFLYQNIDEIISELLSNSEDFVNADEDYISNCICRSLVDRRFKAVREAQENGRADIRVKQGSFKWIAEAKRATSMANVREGLLQLLTRYSKGEGNATSGGLFIYIQGETNKEAEFMLKWINTELVKQQVVKIMSSNPCILKPTCFITNLIHPGSLNEYKLRSMPISFFHNPQDKSGRKAKKYNK</sequence>
<reference evidence="1 2" key="1">
    <citation type="submission" date="2019-02" db="EMBL/GenBank/DDBJ databases">
        <title>The Batch Genome Submission of Acinetobacter spp. strains.</title>
        <authorList>
            <person name="Qin J."/>
            <person name="Hu Y."/>
            <person name="Ye H."/>
            <person name="Wei L."/>
            <person name="Feng Y."/>
            <person name="Zong Z."/>
        </authorList>
    </citation>
    <scope>NUCLEOTIDE SEQUENCE [LARGE SCALE GENOMIC DNA]</scope>
    <source>
        <strain evidence="1 2">WCHABo060081</strain>
    </source>
</reference>
<name>A0A4Q7AQA1_9GAMM</name>
<dbReference type="EMBL" id="SGSU01000016">
    <property type="protein sequence ID" value="RZG65370.1"/>
    <property type="molecule type" value="Genomic_DNA"/>
</dbReference>